<dbReference type="Pfam" id="PF00565">
    <property type="entry name" value="SNase"/>
    <property type="match status" value="1"/>
</dbReference>
<organism evidence="5 6">
    <name type="scientific">Rubrivivax gelatinosus</name>
    <name type="common">Rhodocyclus gelatinosus</name>
    <name type="synonym">Rhodopseudomonas gelatinosa</name>
    <dbReference type="NCBI Taxonomy" id="28068"/>
    <lineage>
        <taxon>Bacteria</taxon>
        <taxon>Pseudomonadati</taxon>
        <taxon>Pseudomonadota</taxon>
        <taxon>Betaproteobacteria</taxon>
        <taxon>Burkholderiales</taxon>
        <taxon>Sphaerotilaceae</taxon>
        <taxon>Rubrivivax</taxon>
    </lineage>
</organism>
<proteinExistence type="predicted"/>
<keyword evidence="2" id="KW-0255">Endonuclease</keyword>
<dbReference type="Gene3D" id="2.40.50.90">
    <property type="match status" value="1"/>
</dbReference>
<accession>A0ABS1DUH1</accession>
<dbReference type="PANTHER" id="PTHR12302:SF3">
    <property type="entry name" value="SERINE_THREONINE-PROTEIN KINASE 31"/>
    <property type="match status" value="1"/>
</dbReference>
<evidence type="ECO:0000313" key="6">
    <source>
        <dbReference type="Proteomes" id="UP001041814"/>
    </source>
</evidence>
<comment type="caution">
    <text evidence="5">The sequence shown here is derived from an EMBL/GenBank/DDBJ whole genome shotgun (WGS) entry which is preliminary data.</text>
</comment>
<dbReference type="PROSITE" id="PS50830">
    <property type="entry name" value="TNASE_3"/>
    <property type="match status" value="1"/>
</dbReference>
<evidence type="ECO:0000259" key="4">
    <source>
        <dbReference type="PROSITE" id="PS50830"/>
    </source>
</evidence>
<keyword evidence="6" id="KW-1185">Reference proteome</keyword>
<dbReference type="EMBL" id="NRRU01000036">
    <property type="protein sequence ID" value="MBK1713368.1"/>
    <property type="molecule type" value="Genomic_DNA"/>
</dbReference>
<dbReference type="Proteomes" id="UP001041814">
    <property type="component" value="Unassembled WGS sequence"/>
</dbReference>
<reference evidence="5" key="1">
    <citation type="submission" date="2017-08" db="EMBL/GenBank/DDBJ databases">
        <authorList>
            <person name="Imhoff J.F."/>
            <person name="Rahn T."/>
            <person name="Kuenzel S."/>
            <person name="Neulinger S.C."/>
        </authorList>
    </citation>
    <scope>NUCLEOTIDE SEQUENCE</scope>
    <source>
        <strain evidence="5">IM 151</strain>
    </source>
</reference>
<gene>
    <name evidence="5" type="ORF">CKO43_11325</name>
</gene>
<dbReference type="SUPFAM" id="SSF50199">
    <property type="entry name" value="Staphylococcal nuclease"/>
    <property type="match status" value="1"/>
</dbReference>
<reference evidence="5" key="2">
    <citation type="journal article" date="2020" name="Microorganisms">
        <title>Osmotic Adaptation and Compatible Solute Biosynthesis of Phototrophic Bacteria as Revealed from Genome Analyses.</title>
        <authorList>
            <person name="Imhoff J.F."/>
            <person name="Rahn T."/>
            <person name="Kunzel S."/>
            <person name="Keller A."/>
            <person name="Neulinger S.C."/>
        </authorList>
    </citation>
    <scope>NUCLEOTIDE SEQUENCE</scope>
    <source>
        <strain evidence="5">IM 151</strain>
    </source>
</reference>
<name>A0ABS1DUH1_RUBGE</name>
<evidence type="ECO:0000313" key="5">
    <source>
        <dbReference type="EMBL" id="MBK1713368.1"/>
    </source>
</evidence>
<keyword evidence="3" id="KW-0378">Hydrolase</keyword>
<feature type="domain" description="TNase-like" evidence="4">
    <location>
        <begin position="11"/>
        <end position="131"/>
    </location>
</feature>
<evidence type="ECO:0000256" key="3">
    <source>
        <dbReference type="ARBA" id="ARBA00022801"/>
    </source>
</evidence>
<protein>
    <submittedName>
        <fullName evidence="5">Nuclease</fullName>
    </submittedName>
</protein>
<dbReference type="PANTHER" id="PTHR12302">
    <property type="entry name" value="EBNA2 BINDING PROTEIN P100"/>
    <property type="match status" value="1"/>
</dbReference>
<dbReference type="InterPro" id="IPR035437">
    <property type="entry name" value="SNase_OB-fold_sf"/>
</dbReference>
<sequence>MLSAIVLSCLVVAVADGDTLTARCAGSPSPLHVRLAEIDAPEKRQAFGAQSRRQLAALCLRRQAELRPLPGAAGHDRYGRVVAHVRCGGVDAQAAQLRAGLAWVMEGYASDLNLPALQWQARRERAGLWADARPVAPWVWRARRRHPAAR</sequence>
<dbReference type="InterPro" id="IPR016071">
    <property type="entry name" value="Staphylococal_nuclease_OB-fold"/>
</dbReference>
<keyword evidence="1" id="KW-0540">Nuclease</keyword>
<dbReference type="SMART" id="SM00318">
    <property type="entry name" value="SNc"/>
    <property type="match status" value="1"/>
</dbReference>
<dbReference type="RefSeq" id="WP_200378711.1">
    <property type="nucleotide sequence ID" value="NZ_NRRU01000036.1"/>
</dbReference>
<evidence type="ECO:0000256" key="1">
    <source>
        <dbReference type="ARBA" id="ARBA00022722"/>
    </source>
</evidence>
<evidence type="ECO:0000256" key="2">
    <source>
        <dbReference type="ARBA" id="ARBA00022759"/>
    </source>
</evidence>